<dbReference type="AlphaFoldDB" id="A0A1E5P031"/>
<keyword evidence="2" id="KW-0472">Membrane</keyword>
<feature type="transmembrane region" description="Helical" evidence="2">
    <location>
        <begin position="276"/>
        <end position="296"/>
    </location>
</feature>
<dbReference type="OrthoDB" id="9986233at2"/>
<keyword evidence="4" id="KW-1185">Reference proteome</keyword>
<reference evidence="3 4" key="1">
    <citation type="submission" date="2016-08" db="EMBL/GenBank/DDBJ databases">
        <title>The complete genome of Streptomyces subrutilus 10-1-1.</title>
        <authorList>
            <person name="Chen X."/>
        </authorList>
    </citation>
    <scope>NUCLEOTIDE SEQUENCE [LARGE SCALE GENOMIC DNA]</scope>
    <source>
        <strain evidence="3 4">10-1-1</strain>
    </source>
</reference>
<keyword evidence="2" id="KW-0812">Transmembrane</keyword>
<gene>
    <name evidence="3" type="ORF">BGK67_32285</name>
</gene>
<sequence>MALTLPFVAPLWAGRARRPGGAVFRFAQRRGLLKTSAERAAHVVRALGEQIPAGGEAPDVDRLRQRLDDRRCSILSILTLWLFPYLGVVAALFVLLNGRFGAGYLWMVLVWGMFGGVLVLADVDRRMLARSLPLEHTTFMAVQVVEACLPPEPSRVELRGRSRVSAICASVDDLCAALGRQANLEPRRTDALHRARLRAEALEVVRNFHAAKIRLVEGDQAALGTLYAVIGSLLTRTVAPTHLPESASRLVAPEVLSADESWEGPPLRNESAGAKALGYVVFIVGLAGFGYVLSLLNLPEPLAWALLILMAGAGHRVLNRWLPVPTLPTELSPTAVPAGPSAGEGGVGTYGAGQAG</sequence>
<proteinExistence type="predicted"/>
<feature type="region of interest" description="Disordered" evidence="1">
    <location>
        <begin position="333"/>
        <end position="356"/>
    </location>
</feature>
<accession>A0A1E5P031</accession>
<evidence type="ECO:0000256" key="2">
    <source>
        <dbReference type="SAM" id="Phobius"/>
    </source>
</evidence>
<feature type="compositionally biased region" description="Gly residues" evidence="1">
    <location>
        <begin position="342"/>
        <end position="356"/>
    </location>
</feature>
<evidence type="ECO:0000313" key="3">
    <source>
        <dbReference type="EMBL" id="OEJ22258.1"/>
    </source>
</evidence>
<dbReference type="EMBL" id="MEHK01000002">
    <property type="protein sequence ID" value="OEJ22258.1"/>
    <property type="molecule type" value="Genomic_DNA"/>
</dbReference>
<protein>
    <submittedName>
        <fullName evidence="3">Uncharacterized protein</fullName>
    </submittedName>
</protein>
<comment type="caution">
    <text evidence="3">The sequence shown here is derived from an EMBL/GenBank/DDBJ whole genome shotgun (WGS) entry which is preliminary data.</text>
</comment>
<dbReference type="Proteomes" id="UP000095705">
    <property type="component" value="Unassembled WGS sequence"/>
</dbReference>
<feature type="transmembrane region" description="Helical" evidence="2">
    <location>
        <begin position="102"/>
        <end position="121"/>
    </location>
</feature>
<feature type="transmembrane region" description="Helical" evidence="2">
    <location>
        <begin position="72"/>
        <end position="96"/>
    </location>
</feature>
<keyword evidence="2" id="KW-1133">Transmembrane helix</keyword>
<dbReference type="RefSeq" id="WP_069924309.1">
    <property type="nucleotide sequence ID" value="NZ_MEHK01000002.1"/>
</dbReference>
<evidence type="ECO:0000313" key="4">
    <source>
        <dbReference type="Proteomes" id="UP000095705"/>
    </source>
</evidence>
<name>A0A1E5P031_9ACTN</name>
<organism evidence="3 4">
    <name type="scientific">Streptomyces subrutilus</name>
    <dbReference type="NCBI Taxonomy" id="36818"/>
    <lineage>
        <taxon>Bacteria</taxon>
        <taxon>Bacillati</taxon>
        <taxon>Actinomycetota</taxon>
        <taxon>Actinomycetes</taxon>
        <taxon>Kitasatosporales</taxon>
        <taxon>Streptomycetaceae</taxon>
        <taxon>Streptomyces</taxon>
    </lineage>
</organism>
<evidence type="ECO:0000256" key="1">
    <source>
        <dbReference type="SAM" id="MobiDB-lite"/>
    </source>
</evidence>